<dbReference type="SUPFAM" id="SSF46689">
    <property type="entry name" value="Homeodomain-like"/>
    <property type="match status" value="1"/>
</dbReference>
<keyword evidence="1" id="KW-0805">Transcription regulation</keyword>
<gene>
    <name evidence="5" type="ORF">IQ31_02456</name>
</gene>
<organism evidence="5 6">
    <name type="scientific">Sphingobacterium siyangense</name>
    <dbReference type="NCBI Taxonomy" id="459529"/>
    <lineage>
        <taxon>Bacteria</taxon>
        <taxon>Pseudomonadati</taxon>
        <taxon>Bacteroidota</taxon>
        <taxon>Sphingobacteriia</taxon>
        <taxon>Sphingobacteriales</taxon>
        <taxon>Sphingobacteriaceae</taxon>
        <taxon>Sphingobacterium</taxon>
    </lineage>
</organism>
<evidence type="ECO:0000313" key="5">
    <source>
        <dbReference type="EMBL" id="TWI20016.1"/>
    </source>
</evidence>
<evidence type="ECO:0000256" key="3">
    <source>
        <dbReference type="ARBA" id="ARBA00023163"/>
    </source>
</evidence>
<evidence type="ECO:0000313" key="6">
    <source>
        <dbReference type="Proteomes" id="UP000315908"/>
    </source>
</evidence>
<dbReference type="Gene3D" id="1.10.10.60">
    <property type="entry name" value="Homeodomain-like"/>
    <property type="match status" value="1"/>
</dbReference>
<keyword evidence="3" id="KW-0804">Transcription</keyword>
<dbReference type="AlphaFoldDB" id="A0A562MJF3"/>
<protein>
    <submittedName>
        <fullName evidence="5">AraC-like DNA-binding protein</fullName>
    </submittedName>
</protein>
<dbReference type="SMART" id="SM00342">
    <property type="entry name" value="HTH_ARAC"/>
    <property type="match status" value="1"/>
</dbReference>
<keyword evidence="2 5" id="KW-0238">DNA-binding</keyword>
<evidence type="ECO:0000259" key="4">
    <source>
        <dbReference type="PROSITE" id="PS01124"/>
    </source>
</evidence>
<dbReference type="RefSeq" id="WP_145328132.1">
    <property type="nucleotide sequence ID" value="NZ_VLKR01000011.1"/>
</dbReference>
<comment type="caution">
    <text evidence="5">The sequence shown here is derived from an EMBL/GenBank/DDBJ whole genome shotgun (WGS) entry which is preliminary data.</text>
</comment>
<dbReference type="OrthoDB" id="707456at2"/>
<dbReference type="Proteomes" id="UP000315908">
    <property type="component" value="Unassembled WGS sequence"/>
</dbReference>
<evidence type="ECO:0000256" key="2">
    <source>
        <dbReference type="ARBA" id="ARBA00023125"/>
    </source>
</evidence>
<dbReference type="InterPro" id="IPR018060">
    <property type="entry name" value="HTH_AraC"/>
</dbReference>
<proteinExistence type="predicted"/>
<feature type="domain" description="HTH araC/xylS-type" evidence="4">
    <location>
        <begin position="225"/>
        <end position="323"/>
    </location>
</feature>
<dbReference type="GO" id="GO:0003700">
    <property type="term" value="F:DNA-binding transcription factor activity"/>
    <property type="evidence" value="ECO:0007669"/>
    <property type="project" value="InterPro"/>
</dbReference>
<sequence length="323" mass="38070">MIKTFHFILPQVPQFTKQVRAFLPKLPDSQLQRYEDASIQLLEEYIDYHSVIFYRVQVQVQRTFQLSVQTDKSDYHLLYNRHSVSTINIEHTANNSHVHLPSGYDTYAYIPKGKMQTLLVQGEYLIYGVLVDIGYIRSAIFKEDHFLFKFSTAHLRDKKRLYQSALWPIKEKTSYQLSRIEEHFFNYHKDNEAMAVKLVYDLFDIAIYKNFEHYEKIDPDQFLAERAEQMIRDQVMQTFSSCSIHAIAEQLQVDMSRLNKIYKAIYSESPKQTWTRHLILKAQELLLAGHSVKEVSNYCGYGSQQNFSAFFRKHTGVCPSAYK</sequence>
<dbReference type="Pfam" id="PF12833">
    <property type="entry name" value="HTH_18"/>
    <property type="match status" value="1"/>
</dbReference>
<name>A0A562MJF3_9SPHI</name>
<evidence type="ECO:0000256" key="1">
    <source>
        <dbReference type="ARBA" id="ARBA00023015"/>
    </source>
</evidence>
<accession>A0A562MJF3</accession>
<dbReference type="EMBL" id="VLKR01000011">
    <property type="protein sequence ID" value="TWI20016.1"/>
    <property type="molecule type" value="Genomic_DNA"/>
</dbReference>
<dbReference type="PANTHER" id="PTHR43280:SF28">
    <property type="entry name" value="HTH-TYPE TRANSCRIPTIONAL ACTIVATOR RHAS"/>
    <property type="match status" value="1"/>
</dbReference>
<dbReference type="PRINTS" id="PR00032">
    <property type="entry name" value="HTHARAC"/>
</dbReference>
<dbReference type="PROSITE" id="PS01124">
    <property type="entry name" value="HTH_ARAC_FAMILY_2"/>
    <property type="match status" value="1"/>
</dbReference>
<reference evidence="5 6" key="1">
    <citation type="journal article" date="2015" name="Stand. Genomic Sci.">
        <title>Genomic Encyclopedia of Bacterial and Archaeal Type Strains, Phase III: the genomes of soil and plant-associated and newly described type strains.</title>
        <authorList>
            <person name="Whitman W.B."/>
            <person name="Woyke T."/>
            <person name="Klenk H.P."/>
            <person name="Zhou Y."/>
            <person name="Lilburn T.G."/>
            <person name="Beck B.J."/>
            <person name="De Vos P."/>
            <person name="Vandamme P."/>
            <person name="Eisen J.A."/>
            <person name="Garrity G."/>
            <person name="Hugenholtz P."/>
            <person name="Kyrpides N.C."/>
        </authorList>
    </citation>
    <scope>NUCLEOTIDE SEQUENCE [LARGE SCALE GENOMIC DNA]</scope>
    <source>
        <strain evidence="5 6">CGMCC 1.6855</strain>
    </source>
</reference>
<dbReference type="PANTHER" id="PTHR43280">
    <property type="entry name" value="ARAC-FAMILY TRANSCRIPTIONAL REGULATOR"/>
    <property type="match status" value="1"/>
</dbReference>
<dbReference type="InterPro" id="IPR020449">
    <property type="entry name" value="Tscrpt_reg_AraC-type_HTH"/>
</dbReference>
<dbReference type="GO" id="GO:0043565">
    <property type="term" value="F:sequence-specific DNA binding"/>
    <property type="evidence" value="ECO:0007669"/>
    <property type="project" value="InterPro"/>
</dbReference>
<dbReference type="InterPro" id="IPR009057">
    <property type="entry name" value="Homeodomain-like_sf"/>
</dbReference>